<keyword evidence="3" id="KW-0804">Transcription</keyword>
<dbReference type="RefSeq" id="WP_353864695.1">
    <property type="nucleotide sequence ID" value="NZ_CP088295.1"/>
</dbReference>
<proteinExistence type="predicted"/>
<evidence type="ECO:0000313" key="7">
    <source>
        <dbReference type="Proteomes" id="UP001058860"/>
    </source>
</evidence>
<dbReference type="Proteomes" id="UP001058860">
    <property type="component" value="Chromosome"/>
</dbReference>
<dbReference type="SUPFAM" id="SSF48498">
    <property type="entry name" value="Tetracyclin repressor-like, C-terminal domain"/>
    <property type="match status" value="1"/>
</dbReference>
<organism evidence="6 7">
    <name type="scientific">Svornostia abyssi</name>
    <dbReference type="NCBI Taxonomy" id="2898438"/>
    <lineage>
        <taxon>Bacteria</taxon>
        <taxon>Bacillati</taxon>
        <taxon>Actinomycetota</taxon>
        <taxon>Thermoleophilia</taxon>
        <taxon>Solirubrobacterales</taxon>
        <taxon>Baekduiaceae</taxon>
        <taxon>Svornostia</taxon>
    </lineage>
</organism>
<evidence type="ECO:0000256" key="3">
    <source>
        <dbReference type="ARBA" id="ARBA00023163"/>
    </source>
</evidence>
<dbReference type="InterPro" id="IPR050109">
    <property type="entry name" value="HTH-type_TetR-like_transc_reg"/>
</dbReference>
<protein>
    <submittedName>
        <fullName evidence="6">TetR/AcrR family transcriptional regulator</fullName>
    </submittedName>
</protein>
<dbReference type="PROSITE" id="PS50977">
    <property type="entry name" value="HTH_TETR_2"/>
    <property type="match status" value="1"/>
</dbReference>
<dbReference type="InterPro" id="IPR025996">
    <property type="entry name" value="MT1864/Rv1816-like_C"/>
</dbReference>
<dbReference type="InterPro" id="IPR009057">
    <property type="entry name" value="Homeodomain-like_sf"/>
</dbReference>
<evidence type="ECO:0000256" key="2">
    <source>
        <dbReference type="ARBA" id="ARBA00023125"/>
    </source>
</evidence>
<sequence>MAEDRVTQAVGVARELLEADGPDAVSMRAIADRMGMRAPSLYKHVPDKATLEVHLIAAALAEFGAVLHAAGPNLPALAQAYRSWATAHPHLYTLATAQPLPRDRLPEGLEDRAAAPLLKACGGDRDRARAAWAGAHGLVSLELADRFPPDADLDAAWDAFAAAFAA</sequence>
<name>A0ABY5PHS7_9ACTN</name>
<evidence type="ECO:0000256" key="4">
    <source>
        <dbReference type="PROSITE-ProRule" id="PRU00335"/>
    </source>
</evidence>
<feature type="domain" description="HTH tetR-type" evidence="5">
    <location>
        <begin position="3"/>
        <end position="63"/>
    </location>
</feature>
<dbReference type="Gene3D" id="1.10.357.10">
    <property type="entry name" value="Tetracycline Repressor, domain 2"/>
    <property type="match status" value="1"/>
</dbReference>
<dbReference type="PANTHER" id="PTHR30055">
    <property type="entry name" value="HTH-TYPE TRANSCRIPTIONAL REGULATOR RUTR"/>
    <property type="match status" value="1"/>
</dbReference>
<dbReference type="PANTHER" id="PTHR30055:SF239">
    <property type="entry name" value="TRANSCRIPTIONAL REGULATORY PROTEIN"/>
    <property type="match status" value="1"/>
</dbReference>
<dbReference type="Pfam" id="PF13305">
    <property type="entry name" value="TetR_C_33"/>
    <property type="match status" value="1"/>
</dbReference>
<keyword evidence="1" id="KW-0805">Transcription regulation</keyword>
<keyword evidence="2 4" id="KW-0238">DNA-binding</keyword>
<evidence type="ECO:0000259" key="5">
    <source>
        <dbReference type="PROSITE" id="PS50977"/>
    </source>
</evidence>
<gene>
    <name evidence="6" type="ORF">LRS13_01345</name>
</gene>
<keyword evidence="7" id="KW-1185">Reference proteome</keyword>
<dbReference type="EMBL" id="CP088295">
    <property type="protein sequence ID" value="UUY04203.1"/>
    <property type="molecule type" value="Genomic_DNA"/>
</dbReference>
<reference evidence="7" key="1">
    <citation type="submission" date="2021-11" db="EMBL/GenBank/DDBJ databases">
        <title>Cultivation dependent microbiological survey of springs from the worlds oldest radium mine currently devoted to the extraction of radon-saturated water.</title>
        <authorList>
            <person name="Kapinusova G."/>
            <person name="Smrhova T."/>
            <person name="Strejcek M."/>
            <person name="Suman J."/>
            <person name="Jani K."/>
            <person name="Pajer P."/>
            <person name="Uhlik O."/>
        </authorList>
    </citation>
    <scope>NUCLEOTIDE SEQUENCE [LARGE SCALE GENOMIC DNA]</scope>
    <source>
        <strain evidence="7">J379</strain>
    </source>
</reference>
<evidence type="ECO:0000313" key="6">
    <source>
        <dbReference type="EMBL" id="UUY04203.1"/>
    </source>
</evidence>
<accession>A0ABY5PHS7</accession>
<dbReference type="SUPFAM" id="SSF46689">
    <property type="entry name" value="Homeodomain-like"/>
    <property type="match status" value="1"/>
</dbReference>
<feature type="DNA-binding region" description="H-T-H motif" evidence="4">
    <location>
        <begin position="26"/>
        <end position="45"/>
    </location>
</feature>
<dbReference type="InterPro" id="IPR001647">
    <property type="entry name" value="HTH_TetR"/>
</dbReference>
<dbReference type="InterPro" id="IPR036271">
    <property type="entry name" value="Tet_transcr_reg_TetR-rel_C_sf"/>
</dbReference>
<dbReference type="Pfam" id="PF00440">
    <property type="entry name" value="TetR_N"/>
    <property type="match status" value="1"/>
</dbReference>
<evidence type="ECO:0000256" key="1">
    <source>
        <dbReference type="ARBA" id="ARBA00023015"/>
    </source>
</evidence>